<evidence type="ECO:0000313" key="2">
    <source>
        <dbReference type="EMBL" id="SFQ38973.1"/>
    </source>
</evidence>
<dbReference type="Proteomes" id="UP000182624">
    <property type="component" value="Unassembled WGS sequence"/>
</dbReference>
<dbReference type="EMBL" id="FOXO01000040">
    <property type="protein sequence ID" value="SFQ38973.1"/>
    <property type="molecule type" value="Genomic_DNA"/>
</dbReference>
<dbReference type="OrthoDB" id="1668984at2"/>
<keyword evidence="3" id="KW-1185">Reference proteome</keyword>
<sequence length="220" mass="25017">MATILVDYENVQGFQGLKGVDYLNENDHLIIFYSVSCMKIAKEYMEPIRESGCQFTIYKLKTSRKNALDFYIATEAGRLSALGNGQIALISRDKGFDSISDFFSVNDSLRGTKLVVCDSIEHGLEKLTDPEDIERRRLIRDKMQTADIEVEFGKIQEANAVRAKISQLLEDTQYKPMTDNIVKFFSNNKSETSRKLYTGTLHEFGLKDGVAIYRLLKDVV</sequence>
<accession>A0A1I5Y428</accession>
<dbReference type="Pfam" id="PF18475">
    <property type="entry name" value="PIN7"/>
    <property type="match status" value="1"/>
</dbReference>
<gene>
    <name evidence="2" type="ORF">SAMN04487928_14036</name>
</gene>
<dbReference type="InterPro" id="IPR041494">
    <property type="entry name" value="PIN7"/>
</dbReference>
<dbReference type="RefSeq" id="WP_074891681.1">
    <property type="nucleotide sequence ID" value="NZ_FOXO01000040.1"/>
</dbReference>
<organism evidence="2 3">
    <name type="scientific">Butyrivibrio proteoclasticus</name>
    <dbReference type="NCBI Taxonomy" id="43305"/>
    <lineage>
        <taxon>Bacteria</taxon>
        <taxon>Bacillati</taxon>
        <taxon>Bacillota</taxon>
        <taxon>Clostridia</taxon>
        <taxon>Lachnospirales</taxon>
        <taxon>Lachnospiraceae</taxon>
        <taxon>Butyrivibrio</taxon>
    </lineage>
</organism>
<proteinExistence type="predicted"/>
<protein>
    <recommendedName>
        <fullName evidence="1">PIN-like domain-containing protein</fullName>
    </recommendedName>
</protein>
<reference evidence="3" key="1">
    <citation type="submission" date="2016-10" db="EMBL/GenBank/DDBJ databases">
        <authorList>
            <person name="Varghese N."/>
            <person name="Submissions S."/>
        </authorList>
    </citation>
    <scope>NUCLEOTIDE SEQUENCE [LARGE SCALE GENOMIC DNA]</scope>
    <source>
        <strain evidence="3">P18</strain>
    </source>
</reference>
<evidence type="ECO:0000313" key="3">
    <source>
        <dbReference type="Proteomes" id="UP000182624"/>
    </source>
</evidence>
<feature type="domain" description="PIN-like" evidence="1">
    <location>
        <begin position="5"/>
        <end position="103"/>
    </location>
</feature>
<name>A0A1I5Y428_9FIRM</name>
<evidence type="ECO:0000259" key="1">
    <source>
        <dbReference type="Pfam" id="PF18475"/>
    </source>
</evidence>
<dbReference type="AlphaFoldDB" id="A0A1I5Y428"/>